<proteinExistence type="inferred from homology"/>
<comment type="caution">
    <text evidence="10">The sequence shown here is derived from an EMBL/GenBank/DDBJ whole genome shotgun (WGS) entry which is preliminary data.</text>
</comment>
<evidence type="ECO:0000313" key="11">
    <source>
        <dbReference type="Proteomes" id="UP000643405"/>
    </source>
</evidence>
<protein>
    <recommendedName>
        <fullName evidence="8">Ribonuclease VapC</fullName>
        <shortName evidence="8">RNase VapC</shortName>
        <ecNumber evidence="8">3.1.-.-</ecNumber>
    </recommendedName>
    <alternativeName>
        <fullName evidence="8">Toxin VapC</fullName>
    </alternativeName>
</protein>
<dbReference type="GO" id="GO:0000287">
    <property type="term" value="F:magnesium ion binding"/>
    <property type="evidence" value="ECO:0007669"/>
    <property type="project" value="UniProtKB-UniRule"/>
</dbReference>
<gene>
    <name evidence="8" type="primary">vapC</name>
    <name evidence="10" type="ORF">ICI42_00055</name>
</gene>
<dbReference type="SUPFAM" id="SSF88723">
    <property type="entry name" value="PIN domain-like"/>
    <property type="match status" value="1"/>
</dbReference>
<accession>A0A8J6U3J5</accession>
<dbReference type="Pfam" id="PF01850">
    <property type="entry name" value="PIN"/>
    <property type="match status" value="1"/>
</dbReference>
<dbReference type="InterPro" id="IPR022907">
    <property type="entry name" value="VapC_family"/>
</dbReference>
<dbReference type="CDD" id="cd18746">
    <property type="entry name" value="PIN_VapC4-5_FitB-like"/>
    <property type="match status" value="1"/>
</dbReference>
<dbReference type="InterPro" id="IPR029060">
    <property type="entry name" value="PIN-like_dom_sf"/>
</dbReference>
<evidence type="ECO:0000256" key="7">
    <source>
        <dbReference type="ARBA" id="ARBA00038093"/>
    </source>
</evidence>
<keyword evidence="8" id="KW-0800">Toxin</keyword>
<keyword evidence="5 8" id="KW-0378">Hydrolase</keyword>
<dbReference type="HAMAP" id="MF_00265">
    <property type="entry name" value="VapC_Nob1"/>
    <property type="match status" value="1"/>
</dbReference>
<evidence type="ECO:0000259" key="9">
    <source>
        <dbReference type="Pfam" id="PF01850"/>
    </source>
</evidence>
<keyword evidence="2 8" id="KW-1277">Toxin-antitoxin system</keyword>
<evidence type="ECO:0000256" key="2">
    <source>
        <dbReference type="ARBA" id="ARBA00022649"/>
    </source>
</evidence>
<evidence type="ECO:0000256" key="3">
    <source>
        <dbReference type="ARBA" id="ARBA00022722"/>
    </source>
</evidence>
<evidence type="ECO:0000256" key="1">
    <source>
        <dbReference type="ARBA" id="ARBA00001946"/>
    </source>
</evidence>
<dbReference type="Proteomes" id="UP000643405">
    <property type="component" value="Unassembled WGS sequence"/>
</dbReference>
<feature type="binding site" evidence="8">
    <location>
        <position position="5"/>
    </location>
    <ligand>
        <name>Mg(2+)</name>
        <dbReference type="ChEBI" id="CHEBI:18420"/>
    </ligand>
</feature>
<keyword evidence="6 8" id="KW-0460">Magnesium</keyword>
<keyword evidence="3 8" id="KW-0540">Nuclease</keyword>
<dbReference type="EC" id="3.1.-.-" evidence="8"/>
<dbReference type="GO" id="GO:0004540">
    <property type="term" value="F:RNA nuclease activity"/>
    <property type="evidence" value="ECO:0007669"/>
    <property type="project" value="InterPro"/>
</dbReference>
<dbReference type="InterPro" id="IPR050556">
    <property type="entry name" value="Type_II_TA_system_RNase"/>
</dbReference>
<dbReference type="RefSeq" id="WP_188162510.1">
    <property type="nucleotide sequence ID" value="NZ_JACVVX010000001.1"/>
</dbReference>
<comment type="similarity">
    <text evidence="7 8">Belongs to the PINc/VapC protein family.</text>
</comment>
<evidence type="ECO:0000313" key="10">
    <source>
        <dbReference type="EMBL" id="MBD0413050.1"/>
    </source>
</evidence>
<dbReference type="GO" id="GO:0016787">
    <property type="term" value="F:hydrolase activity"/>
    <property type="evidence" value="ECO:0007669"/>
    <property type="project" value="UniProtKB-KW"/>
</dbReference>
<keyword evidence="4 8" id="KW-0479">Metal-binding</keyword>
<feature type="binding site" evidence="8">
    <location>
        <position position="100"/>
    </location>
    <ligand>
        <name>Mg(2+)</name>
        <dbReference type="ChEBI" id="CHEBI:18420"/>
    </ligand>
</feature>
<dbReference type="EMBL" id="JACVVX010000001">
    <property type="protein sequence ID" value="MBD0413050.1"/>
    <property type="molecule type" value="Genomic_DNA"/>
</dbReference>
<dbReference type="PANTHER" id="PTHR33653:SF1">
    <property type="entry name" value="RIBONUCLEASE VAPC2"/>
    <property type="match status" value="1"/>
</dbReference>
<evidence type="ECO:0000256" key="5">
    <source>
        <dbReference type="ARBA" id="ARBA00022801"/>
    </source>
</evidence>
<evidence type="ECO:0000256" key="6">
    <source>
        <dbReference type="ARBA" id="ARBA00022842"/>
    </source>
</evidence>
<dbReference type="InterPro" id="IPR002716">
    <property type="entry name" value="PIN_dom"/>
</dbReference>
<comment type="function">
    <text evidence="8">Toxic component of a toxin-antitoxin (TA) system. An RNase.</text>
</comment>
<keyword evidence="11" id="KW-1185">Reference proteome</keyword>
<sequence length="137" mass="15316">MFLIDTMVLSEGFKPARDANAIAWLEASADKPLFLSVVTVGEIARGIRKIEDCEPQRAGQYRNWLDGVVADYDANILPLTVPIMKRWGILTFEIGNTAPDLLIAATALEHDLTLVTRNIRDYQNIGVKLLNPYDDRS</sequence>
<feature type="domain" description="PIN" evidence="9">
    <location>
        <begin position="3"/>
        <end position="120"/>
    </location>
</feature>
<dbReference type="GO" id="GO:0090729">
    <property type="term" value="F:toxin activity"/>
    <property type="evidence" value="ECO:0007669"/>
    <property type="project" value="UniProtKB-KW"/>
</dbReference>
<name>A0A8J6U3J5_9HYPH</name>
<comment type="cofactor">
    <cofactor evidence="1 8">
        <name>Mg(2+)</name>
        <dbReference type="ChEBI" id="CHEBI:18420"/>
    </cofactor>
</comment>
<dbReference type="PANTHER" id="PTHR33653">
    <property type="entry name" value="RIBONUCLEASE VAPC2"/>
    <property type="match status" value="1"/>
</dbReference>
<dbReference type="Gene3D" id="3.40.50.1010">
    <property type="entry name" value="5'-nuclease"/>
    <property type="match status" value="1"/>
</dbReference>
<evidence type="ECO:0000256" key="8">
    <source>
        <dbReference type="HAMAP-Rule" id="MF_00265"/>
    </source>
</evidence>
<evidence type="ECO:0000256" key="4">
    <source>
        <dbReference type="ARBA" id="ARBA00022723"/>
    </source>
</evidence>
<dbReference type="AlphaFoldDB" id="A0A8J6U3J5"/>
<reference evidence="10" key="1">
    <citation type="submission" date="2020-09" db="EMBL/GenBank/DDBJ databases">
        <title>Genome seq and assembly of Tianweitania sp.</title>
        <authorList>
            <person name="Chhetri G."/>
        </authorList>
    </citation>
    <scope>NUCLEOTIDE SEQUENCE</scope>
    <source>
        <strain evidence="10">Rool2</strain>
    </source>
</reference>
<organism evidence="10 11">
    <name type="scientific">Oryzicola mucosus</name>
    <dbReference type="NCBI Taxonomy" id="2767425"/>
    <lineage>
        <taxon>Bacteria</taxon>
        <taxon>Pseudomonadati</taxon>
        <taxon>Pseudomonadota</taxon>
        <taxon>Alphaproteobacteria</taxon>
        <taxon>Hyphomicrobiales</taxon>
        <taxon>Phyllobacteriaceae</taxon>
        <taxon>Oryzicola</taxon>
    </lineage>
</organism>